<dbReference type="SMART" id="SM01375">
    <property type="entry name" value="Dynein_light"/>
    <property type="match status" value="1"/>
</dbReference>
<dbReference type="InterPro" id="IPR001372">
    <property type="entry name" value="Dynein_light_chain_typ-1/2"/>
</dbReference>
<evidence type="ECO:0000313" key="2">
    <source>
        <dbReference type="Proteomes" id="UP001327560"/>
    </source>
</evidence>
<dbReference type="GO" id="GO:0030286">
    <property type="term" value="C:dynein complex"/>
    <property type="evidence" value="ECO:0007669"/>
    <property type="project" value="InterPro"/>
</dbReference>
<sequence length="272" mass="30021">MIIRLFSKVLANRIKPLLDGLVCNSQHAFMSNRSSLDCYMGVHEIVWASHFLFNDDLIIFCKRSNECLQNLHLLLRCFEMSSGLHINVTKSTVTSLIGNLALAENAAGLHGCQASSFPLRYLGLPLSPGKMKKEDWMQLISCLDAKLCSWQGKLLSRAGRLVLVNSSISSTPSYLLSLYKALEDALRLAGKALDEFDVIDSTEITRFIEKEFDRSHGPGWQCIVGTDFGSFVTHLCGCFIYVSIRSLAILLFKGAADPEAEAGLLVAVEAVK</sequence>
<dbReference type="GO" id="GO:0007017">
    <property type="term" value="P:microtubule-based process"/>
    <property type="evidence" value="ECO:0007669"/>
    <property type="project" value="InterPro"/>
</dbReference>
<dbReference type="Pfam" id="PF01221">
    <property type="entry name" value="Dynein_light"/>
    <property type="match status" value="1"/>
</dbReference>
<protein>
    <submittedName>
        <fullName evidence="1">Dynein light chain 2, cytoplasmic</fullName>
    </submittedName>
</protein>
<dbReference type="Gene3D" id="3.30.740.10">
    <property type="entry name" value="Protein Inhibitor Of Neuronal Nitric Oxide Synthase"/>
    <property type="match status" value="1"/>
</dbReference>
<accession>A0AAQ3KQX2</accession>
<dbReference type="InterPro" id="IPR037177">
    <property type="entry name" value="DLC_sf"/>
</dbReference>
<gene>
    <name evidence="1" type="ORF">Cni_G19131</name>
</gene>
<evidence type="ECO:0000313" key="1">
    <source>
        <dbReference type="EMBL" id="WOL10376.1"/>
    </source>
</evidence>
<organism evidence="1 2">
    <name type="scientific">Canna indica</name>
    <name type="common">Indian-shot</name>
    <dbReference type="NCBI Taxonomy" id="4628"/>
    <lineage>
        <taxon>Eukaryota</taxon>
        <taxon>Viridiplantae</taxon>
        <taxon>Streptophyta</taxon>
        <taxon>Embryophyta</taxon>
        <taxon>Tracheophyta</taxon>
        <taxon>Spermatophyta</taxon>
        <taxon>Magnoliopsida</taxon>
        <taxon>Liliopsida</taxon>
        <taxon>Zingiberales</taxon>
        <taxon>Cannaceae</taxon>
        <taxon>Canna</taxon>
    </lineage>
</organism>
<name>A0AAQ3KQX2_9LILI</name>
<dbReference type="SUPFAM" id="SSF54648">
    <property type="entry name" value="DLC"/>
    <property type="match status" value="1"/>
</dbReference>
<reference evidence="1 2" key="1">
    <citation type="submission" date="2023-10" db="EMBL/GenBank/DDBJ databases">
        <title>Chromosome-scale genome assembly provides insights into flower coloration mechanisms of Canna indica.</title>
        <authorList>
            <person name="Li C."/>
        </authorList>
    </citation>
    <scope>NUCLEOTIDE SEQUENCE [LARGE SCALE GENOMIC DNA]</scope>
    <source>
        <tissue evidence="1">Flower</tissue>
    </source>
</reference>
<dbReference type="AlphaFoldDB" id="A0AAQ3KQX2"/>
<dbReference type="PANTHER" id="PTHR33116:SF78">
    <property type="entry name" value="OS12G0587133 PROTEIN"/>
    <property type="match status" value="1"/>
</dbReference>
<dbReference type="PANTHER" id="PTHR33116">
    <property type="entry name" value="REVERSE TRANSCRIPTASE ZINC-BINDING DOMAIN-CONTAINING PROTEIN-RELATED-RELATED"/>
    <property type="match status" value="1"/>
</dbReference>
<keyword evidence="2" id="KW-1185">Reference proteome</keyword>
<dbReference type="Proteomes" id="UP001327560">
    <property type="component" value="Chromosome 6"/>
</dbReference>
<dbReference type="EMBL" id="CP136895">
    <property type="protein sequence ID" value="WOL10376.1"/>
    <property type="molecule type" value="Genomic_DNA"/>
</dbReference>
<proteinExistence type="predicted"/>